<evidence type="ECO:0000313" key="3">
    <source>
        <dbReference type="Proteomes" id="UP000182077"/>
    </source>
</evidence>
<protein>
    <recommendedName>
        <fullName evidence="4">DUF1269 domain-containing protein</fullName>
    </recommendedName>
</protein>
<dbReference type="AlphaFoldDB" id="A0A1L8TPX4"/>
<dbReference type="OrthoDB" id="2365131at2"/>
<keyword evidence="3" id="KW-1185">Reference proteome</keyword>
<dbReference type="RefSeq" id="WP_071857366.1">
    <property type="nucleotide sequence ID" value="NZ_JBHSHK010000001.1"/>
</dbReference>
<organism evidence="2 3">
    <name type="scientific">Enterococcus hermanniensis</name>
    <dbReference type="NCBI Taxonomy" id="249189"/>
    <lineage>
        <taxon>Bacteria</taxon>
        <taxon>Bacillati</taxon>
        <taxon>Bacillota</taxon>
        <taxon>Bacilli</taxon>
        <taxon>Lactobacillales</taxon>
        <taxon>Enterococcaceae</taxon>
        <taxon>Enterococcus</taxon>
    </lineage>
</organism>
<keyword evidence="1" id="KW-1133">Transmembrane helix</keyword>
<dbReference type="STRING" id="249189.RV04_GL001449"/>
<evidence type="ECO:0008006" key="4">
    <source>
        <dbReference type="Google" id="ProtNLM"/>
    </source>
</evidence>
<keyword evidence="1" id="KW-0812">Transmembrane</keyword>
<dbReference type="EMBL" id="JXKQ01000003">
    <property type="protein sequence ID" value="OJG46283.1"/>
    <property type="molecule type" value="Genomic_DNA"/>
</dbReference>
<name>A0A1L8TPX4_9ENTE</name>
<feature type="transmembrane region" description="Helical" evidence="1">
    <location>
        <begin position="67"/>
        <end position="87"/>
    </location>
</feature>
<sequence length="166" mass="18299">MKKVALVTFKDSAATYEAFSQVKKIAKSNTLEIRQAAVIEKNAKGTNFTMQDSVDYESGDRVIKTSLIGMLVGILAGPLGILCGWIIGDIAGLSTNYLKNKKTVTVFDKIAGELKEEQLGLLLYIDETDPALLDTMIVEKFDGSIERFDYTDVKEDVSTAQKHLEK</sequence>
<evidence type="ECO:0000313" key="2">
    <source>
        <dbReference type="EMBL" id="OJG46283.1"/>
    </source>
</evidence>
<gene>
    <name evidence="2" type="ORF">RV04_GL001449</name>
</gene>
<reference evidence="2 3" key="1">
    <citation type="submission" date="2014-12" db="EMBL/GenBank/DDBJ databases">
        <title>Draft genome sequences of 29 type strains of Enterococci.</title>
        <authorList>
            <person name="Zhong Z."/>
            <person name="Sun Z."/>
            <person name="Liu W."/>
            <person name="Zhang W."/>
            <person name="Zhang H."/>
        </authorList>
    </citation>
    <scope>NUCLEOTIDE SEQUENCE [LARGE SCALE GENOMIC DNA]</scope>
    <source>
        <strain evidence="2 3">DSM 17122</strain>
    </source>
</reference>
<proteinExistence type="predicted"/>
<evidence type="ECO:0000256" key="1">
    <source>
        <dbReference type="SAM" id="Phobius"/>
    </source>
</evidence>
<keyword evidence="1" id="KW-0472">Membrane</keyword>
<accession>A0A1L8TPX4</accession>
<comment type="caution">
    <text evidence="2">The sequence shown here is derived from an EMBL/GenBank/DDBJ whole genome shotgun (WGS) entry which is preliminary data.</text>
</comment>
<dbReference type="Proteomes" id="UP000182077">
    <property type="component" value="Unassembled WGS sequence"/>
</dbReference>